<dbReference type="EMBL" id="WIND01000011">
    <property type="protein sequence ID" value="MSU90689.1"/>
    <property type="molecule type" value="Genomic_DNA"/>
</dbReference>
<sequence length="322" mass="36437">MAQHFLLSAAARTLSLKAIYKAGEEAAYETFKNIRWASTGGEAVCPRCGCCEAYEIATRRKFKCRAKECRHQFSVTSGTIFASRKLDFVDLLAAICIFVSNAKGMSSVQFSRTLDVQYKTAWVLAHKLREALAGEIADARLDGEVEIDGAYFGGHARLENRKEDRKDRRRTENRPTTRRVVVALRERMGRTLPFVRKQEAEGVEIAFDKLDPAASIYADEGHHWDTLEDTFGGGRVNHSVEYSAGHGKHTNWVESYFSRLRRMVSGQHHWVSPKYLHQYANHAAWLEDHRETGNKGLTLRALGNALAAPVSRDFKGYWQRAV</sequence>
<comment type="caution">
    <text evidence="2">The sequence shown here is derived from an EMBL/GenBank/DDBJ whole genome shotgun (WGS) entry which is preliminary data.</text>
</comment>
<gene>
    <name evidence="2" type="ORF">GE300_13870</name>
</gene>
<dbReference type="SMART" id="SM01126">
    <property type="entry name" value="DDE_Tnp_IS1595"/>
    <property type="match status" value="1"/>
</dbReference>
<accession>A0A6L5Z328</accession>
<dbReference type="InterPro" id="IPR024445">
    <property type="entry name" value="Tnp_ISXO2-like"/>
</dbReference>
<protein>
    <submittedName>
        <fullName evidence="2">IS1595 family transposase</fullName>
    </submittedName>
</protein>
<organism evidence="2 3">
    <name type="scientific">Halovulum marinum</name>
    <dbReference type="NCBI Taxonomy" id="2662447"/>
    <lineage>
        <taxon>Bacteria</taxon>
        <taxon>Pseudomonadati</taxon>
        <taxon>Pseudomonadota</taxon>
        <taxon>Alphaproteobacteria</taxon>
        <taxon>Rhodobacterales</taxon>
        <taxon>Paracoccaceae</taxon>
        <taxon>Halovulum</taxon>
    </lineage>
</organism>
<dbReference type="Pfam" id="PF12760">
    <property type="entry name" value="Zn_ribbon_IS1595"/>
    <property type="match status" value="1"/>
</dbReference>
<name>A0A6L5Z328_9RHOB</name>
<dbReference type="InterPro" id="IPR024442">
    <property type="entry name" value="Transposase_Zn_ribbon"/>
</dbReference>
<evidence type="ECO:0000313" key="3">
    <source>
        <dbReference type="Proteomes" id="UP000474957"/>
    </source>
</evidence>
<evidence type="ECO:0000259" key="1">
    <source>
        <dbReference type="SMART" id="SM01126"/>
    </source>
</evidence>
<evidence type="ECO:0000313" key="2">
    <source>
        <dbReference type="EMBL" id="MSU90689.1"/>
    </source>
</evidence>
<feature type="domain" description="ISXO2-like transposase" evidence="1">
    <location>
        <begin position="140"/>
        <end position="288"/>
    </location>
</feature>
<dbReference type="NCBIfam" id="NF033547">
    <property type="entry name" value="transpos_IS1595"/>
    <property type="match status" value="1"/>
</dbReference>
<reference evidence="2 3" key="1">
    <citation type="submission" date="2019-10" db="EMBL/GenBank/DDBJ databases">
        <title>Cognatihalovulum marinum gen. nov. sp. nov., a new member of the family Rhodobacteraceae isolated from deep seawater of the Northwest Indian Ocean.</title>
        <authorList>
            <person name="Ruan C."/>
            <person name="Wang J."/>
            <person name="Zheng X."/>
            <person name="Song L."/>
            <person name="Zhu Y."/>
            <person name="Huang Y."/>
            <person name="Lu Z."/>
            <person name="Du W."/>
            <person name="Huang L."/>
            <person name="Dai X."/>
        </authorList>
    </citation>
    <scope>NUCLEOTIDE SEQUENCE [LARGE SCALE GENOMIC DNA]</scope>
    <source>
        <strain evidence="2 3">2CG4</strain>
    </source>
</reference>
<dbReference type="Proteomes" id="UP000474957">
    <property type="component" value="Unassembled WGS sequence"/>
</dbReference>
<dbReference type="Pfam" id="PF12762">
    <property type="entry name" value="DDE_Tnp_IS1595"/>
    <property type="match status" value="1"/>
</dbReference>
<dbReference type="RefSeq" id="WP_154447172.1">
    <property type="nucleotide sequence ID" value="NZ_WIND01000011.1"/>
</dbReference>
<proteinExistence type="predicted"/>
<keyword evidence="3" id="KW-1185">Reference proteome</keyword>
<dbReference type="AlphaFoldDB" id="A0A6L5Z328"/>